<dbReference type="PANTHER" id="PTHR26379:SF268">
    <property type="entry name" value="OS08G0406500 PROTEIN"/>
    <property type="match status" value="1"/>
</dbReference>
<dbReference type="Proteomes" id="UP000324897">
    <property type="component" value="Chromosome 6"/>
</dbReference>
<dbReference type="PANTHER" id="PTHR26379">
    <property type="entry name" value="BTB/POZ AND MATH DOMAIN-CONTAINING PROTEIN 1"/>
    <property type="match status" value="1"/>
</dbReference>
<dbReference type="PROSITE" id="PS50097">
    <property type="entry name" value="BTB"/>
    <property type="match status" value="1"/>
</dbReference>
<dbReference type="Gene3D" id="2.60.210.10">
    <property type="entry name" value="Apoptosis, Tumor Necrosis Factor Receptor Associated Protein 2, Chain A"/>
    <property type="match status" value="1"/>
</dbReference>
<organism evidence="3 4">
    <name type="scientific">Eragrostis curvula</name>
    <name type="common">weeping love grass</name>
    <dbReference type="NCBI Taxonomy" id="38414"/>
    <lineage>
        <taxon>Eukaryota</taxon>
        <taxon>Viridiplantae</taxon>
        <taxon>Streptophyta</taxon>
        <taxon>Embryophyta</taxon>
        <taxon>Tracheophyta</taxon>
        <taxon>Spermatophyta</taxon>
        <taxon>Magnoliopsida</taxon>
        <taxon>Liliopsida</taxon>
        <taxon>Poales</taxon>
        <taxon>Poaceae</taxon>
        <taxon>PACMAD clade</taxon>
        <taxon>Chloridoideae</taxon>
        <taxon>Eragrostideae</taxon>
        <taxon>Eragrostidinae</taxon>
        <taxon>Eragrostis</taxon>
    </lineage>
</organism>
<gene>
    <name evidence="3" type="ORF">EJB05_01736</name>
</gene>
<dbReference type="CDD" id="cd00121">
    <property type="entry name" value="MATH"/>
    <property type="match status" value="1"/>
</dbReference>
<evidence type="ECO:0000259" key="2">
    <source>
        <dbReference type="PROSITE" id="PS50097"/>
    </source>
</evidence>
<proteinExistence type="predicted"/>
<dbReference type="OrthoDB" id="10541180at2759"/>
<dbReference type="AlphaFoldDB" id="A0A5J9WQZ1"/>
<accession>A0A5J9WQZ1</accession>
<reference evidence="3 4" key="1">
    <citation type="journal article" date="2019" name="Sci. Rep.">
        <title>A high-quality genome of Eragrostis curvula grass provides insights into Poaceae evolution and supports new strategies to enhance forage quality.</title>
        <authorList>
            <person name="Carballo J."/>
            <person name="Santos B.A.C.M."/>
            <person name="Zappacosta D."/>
            <person name="Garbus I."/>
            <person name="Selva J.P."/>
            <person name="Gallo C.A."/>
            <person name="Diaz A."/>
            <person name="Albertini E."/>
            <person name="Caccamo M."/>
            <person name="Echenique V."/>
        </authorList>
    </citation>
    <scope>NUCLEOTIDE SEQUENCE [LARGE SCALE GENOMIC DNA]</scope>
    <source>
        <strain evidence="4">cv. Victoria</strain>
        <tissue evidence="3">Leaf</tissue>
    </source>
</reference>
<dbReference type="SUPFAM" id="SSF54695">
    <property type="entry name" value="POZ domain"/>
    <property type="match status" value="1"/>
</dbReference>
<keyword evidence="4" id="KW-1185">Reference proteome</keyword>
<dbReference type="InterPro" id="IPR011333">
    <property type="entry name" value="SKP1/BTB/POZ_sf"/>
</dbReference>
<comment type="pathway">
    <text evidence="1">Protein modification; protein ubiquitination.</text>
</comment>
<dbReference type="InterPro" id="IPR002083">
    <property type="entry name" value="MATH/TRAF_dom"/>
</dbReference>
<feature type="domain" description="BTB" evidence="2">
    <location>
        <begin position="160"/>
        <end position="228"/>
    </location>
</feature>
<protein>
    <recommendedName>
        <fullName evidence="2">BTB domain-containing protein</fullName>
    </recommendedName>
</protein>
<dbReference type="GO" id="GO:0016567">
    <property type="term" value="P:protein ubiquitination"/>
    <property type="evidence" value="ECO:0007669"/>
    <property type="project" value="InterPro"/>
</dbReference>
<evidence type="ECO:0000313" key="4">
    <source>
        <dbReference type="Proteomes" id="UP000324897"/>
    </source>
</evidence>
<evidence type="ECO:0000256" key="1">
    <source>
        <dbReference type="ARBA" id="ARBA00004906"/>
    </source>
</evidence>
<comment type="caution">
    <text evidence="3">The sequence shown here is derived from an EMBL/GenBank/DDBJ whole genome shotgun (WGS) entry which is preliminary data.</text>
</comment>
<dbReference type="InterPro" id="IPR000210">
    <property type="entry name" value="BTB/POZ_dom"/>
</dbReference>
<dbReference type="SUPFAM" id="SSF49599">
    <property type="entry name" value="TRAF domain-like"/>
    <property type="match status" value="1"/>
</dbReference>
<dbReference type="Gene3D" id="3.30.710.10">
    <property type="entry name" value="Potassium Channel Kv1.1, Chain A"/>
    <property type="match status" value="1"/>
</dbReference>
<name>A0A5J9WQZ1_9POAL</name>
<dbReference type="Gramene" id="TVU50366">
    <property type="protein sequence ID" value="TVU50366"/>
    <property type="gene ID" value="EJB05_01736"/>
</dbReference>
<dbReference type="InterPro" id="IPR045005">
    <property type="entry name" value="BPM1-6"/>
</dbReference>
<dbReference type="InterPro" id="IPR008974">
    <property type="entry name" value="TRAF-like"/>
</dbReference>
<dbReference type="SMART" id="SM00225">
    <property type="entry name" value="BTB"/>
    <property type="match status" value="1"/>
</dbReference>
<feature type="non-terminal residue" evidence="3">
    <location>
        <position position="1"/>
    </location>
</feature>
<sequence>MATVARGTHHLRVVGYEALLSRASPGVSIASAPFHVGGYGWAIRFFPAGKDATDVGRVAIVVELVSDAPHFAKAWYHLDVEEDPFFDDEDDAEPANPVILGSGMLKRWVFRPESRFIEPKDDCITVCCSVEVRAAESGAALPPPSMPDHLLQFLETKPARDIVFQVEDREFEAHFRVFRVRARSFNVTNFGPLEGDGFRMYCTVDDMKADVFEAIKQFVYTDEMPAEVQDLLGCVSAADKARLRKKVRKVLAAAHRFGLDRLAFMCEKALHQAFYLESMAPLQVLG</sequence>
<dbReference type="Pfam" id="PF00651">
    <property type="entry name" value="BTB"/>
    <property type="match status" value="1"/>
</dbReference>
<dbReference type="EMBL" id="RWGY01000002">
    <property type="protein sequence ID" value="TVU50366.1"/>
    <property type="molecule type" value="Genomic_DNA"/>
</dbReference>
<evidence type="ECO:0000313" key="3">
    <source>
        <dbReference type="EMBL" id="TVU50366.1"/>
    </source>
</evidence>